<keyword evidence="4" id="KW-1185">Reference proteome</keyword>
<dbReference type="InterPro" id="IPR036291">
    <property type="entry name" value="NAD(P)-bd_dom_sf"/>
</dbReference>
<dbReference type="Pfam" id="PF00107">
    <property type="entry name" value="ADH_zinc_N"/>
    <property type="match status" value="1"/>
</dbReference>
<dbReference type="Gene3D" id="3.40.50.720">
    <property type="entry name" value="NAD(P)-binding Rossmann-like Domain"/>
    <property type="match status" value="1"/>
</dbReference>
<evidence type="ECO:0000256" key="1">
    <source>
        <dbReference type="ARBA" id="ARBA00023002"/>
    </source>
</evidence>
<dbReference type="PANTHER" id="PTHR43205">
    <property type="entry name" value="PROSTAGLANDIN REDUCTASE"/>
    <property type="match status" value="1"/>
</dbReference>
<feature type="domain" description="Enoyl reductase (ER)" evidence="2">
    <location>
        <begin position="23"/>
        <end position="344"/>
    </location>
</feature>
<accession>A0A0D7BF86</accession>
<evidence type="ECO:0000313" key="3">
    <source>
        <dbReference type="EMBL" id="KIY68271.1"/>
    </source>
</evidence>
<protein>
    <submittedName>
        <fullName evidence="3">NAD-P-binding protein</fullName>
    </submittedName>
</protein>
<dbReference type="Gene3D" id="3.90.180.10">
    <property type="entry name" value="Medium-chain alcohol dehydrogenases, catalytic domain"/>
    <property type="match status" value="1"/>
</dbReference>
<proteinExistence type="predicted"/>
<dbReference type="AlphaFoldDB" id="A0A0D7BF86"/>
<sequence length="349" mass="38748">MSPIRNAAIIFNEPLDKGYPEPGKTLVYDTDRTIDLENVPLHGGLLVKVLYLSNDPYLRQKMTKPSTGKWAEPVFELNEPIANFGVGRVLRSEDSGYKAGDHVSGFFNFEEYVVLPASAIPHIMLQKLEDQGVPWSVYLGALGMPAMTAYFGYKEYVKVKPGKTIWITTGAGAVGSVLIQLAKIDGLRVIASAGSDEKVAFMKELGADVAFNYKTTNIDEFLHKEGPIDIYWDHVGRESLDIALAHINKYGQIIIAGAISGYNHGYTYPFKNIFNIDKRTLTVNGFGVLDPELAEHWGESFMREIPALFTSGQLKFREEKMPFEKTGEAIARVQKGENYGKSVLVVAEE</sequence>
<dbReference type="Pfam" id="PF16884">
    <property type="entry name" value="ADH_N_2"/>
    <property type="match status" value="1"/>
</dbReference>
<keyword evidence="1" id="KW-0560">Oxidoreductase</keyword>
<dbReference type="InterPro" id="IPR041694">
    <property type="entry name" value="ADH_N_2"/>
</dbReference>
<organism evidence="3 4">
    <name type="scientific">Cylindrobasidium torrendii FP15055 ss-10</name>
    <dbReference type="NCBI Taxonomy" id="1314674"/>
    <lineage>
        <taxon>Eukaryota</taxon>
        <taxon>Fungi</taxon>
        <taxon>Dikarya</taxon>
        <taxon>Basidiomycota</taxon>
        <taxon>Agaricomycotina</taxon>
        <taxon>Agaricomycetes</taxon>
        <taxon>Agaricomycetidae</taxon>
        <taxon>Agaricales</taxon>
        <taxon>Marasmiineae</taxon>
        <taxon>Physalacriaceae</taxon>
        <taxon>Cylindrobasidium</taxon>
    </lineage>
</organism>
<dbReference type="GO" id="GO:0016628">
    <property type="term" value="F:oxidoreductase activity, acting on the CH-CH group of donors, NAD or NADP as acceptor"/>
    <property type="evidence" value="ECO:0007669"/>
    <property type="project" value="InterPro"/>
</dbReference>
<dbReference type="PANTHER" id="PTHR43205:SF7">
    <property type="entry name" value="PROSTAGLANDIN REDUCTASE 1"/>
    <property type="match status" value="1"/>
</dbReference>
<evidence type="ECO:0000259" key="2">
    <source>
        <dbReference type="SMART" id="SM00829"/>
    </source>
</evidence>
<dbReference type="InterPro" id="IPR011032">
    <property type="entry name" value="GroES-like_sf"/>
</dbReference>
<dbReference type="InterPro" id="IPR020843">
    <property type="entry name" value="ER"/>
</dbReference>
<name>A0A0D7BF86_9AGAR</name>
<dbReference type="Proteomes" id="UP000054007">
    <property type="component" value="Unassembled WGS sequence"/>
</dbReference>
<dbReference type="InterPro" id="IPR013149">
    <property type="entry name" value="ADH-like_C"/>
</dbReference>
<gene>
    <name evidence="3" type="ORF">CYLTODRAFT_489920</name>
</gene>
<dbReference type="InterPro" id="IPR045010">
    <property type="entry name" value="MDR_fam"/>
</dbReference>
<dbReference type="CDD" id="cd05288">
    <property type="entry name" value="PGDH"/>
    <property type="match status" value="1"/>
</dbReference>
<dbReference type="SMART" id="SM00829">
    <property type="entry name" value="PKS_ER"/>
    <property type="match status" value="1"/>
</dbReference>
<dbReference type="SUPFAM" id="SSF51735">
    <property type="entry name" value="NAD(P)-binding Rossmann-fold domains"/>
    <property type="match status" value="1"/>
</dbReference>
<dbReference type="OrthoDB" id="809632at2759"/>
<dbReference type="SUPFAM" id="SSF50129">
    <property type="entry name" value="GroES-like"/>
    <property type="match status" value="1"/>
</dbReference>
<evidence type="ECO:0000313" key="4">
    <source>
        <dbReference type="Proteomes" id="UP000054007"/>
    </source>
</evidence>
<reference evidence="3 4" key="1">
    <citation type="journal article" date="2015" name="Fungal Genet. Biol.">
        <title>Evolution of novel wood decay mechanisms in Agaricales revealed by the genome sequences of Fistulina hepatica and Cylindrobasidium torrendii.</title>
        <authorList>
            <person name="Floudas D."/>
            <person name="Held B.W."/>
            <person name="Riley R."/>
            <person name="Nagy L.G."/>
            <person name="Koehler G."/>
            <person name="Ransdell A.S."/>
            <person name="Younus H."/>
            <person name="Chow J."/>
            <person name="Chiniquy J."/>
            <person name="Lipzen A."/>
            <person name="Tritt A."/>
            <person name="Sun H."/>
            <person name="Haridas S."/>
            <person name="LaButti K."/>
            <person name="Ohm R.A."/>
            <person name="Kues U."/>
            <person name="Blanchette R.A."/>
            <person name="Grigoriev I.V."/>
            <person name="Minto R.E."/>
            <person name="Hibbett D.S."/>
        </authorList>
    </citation>
    <scope>NUCLEOTIDE SEQUENCE [LARGE SCALE GENOMIC DNA]</scope>
    <source>
        <strain evidence="3 4">FP15055 ss-10</strain>
    </source>
</reference>
<dbReference type="EMBL" id="KN880506">
    <property type="protein sequence ID" value="KIY68271.1"/>
    <property type="molecule type" value="Genomic_DNA"/>
</dbReference>